<evidence type="ECO:0000313" key="1">
    <source>
        <dbReference type="EMBL" id="KAK0435030.1"/>
    </source>
</evidence>
<organism evidence="1 2">
    <name type="scientific">Armillaria borealis</name>
    <dbReference type="NCBI Taxonomy" id="47425"/>
    <lineage>
        <taxon>Eukaryota</taxon>
        <taxon>Fungi</taxon>
        <taxon>Dikarya</taxon>
        <taxon>Basidiomycota</taxon>
        <taxon>Agaricomycotina</taxon>
        <taxon>Agaricomycetes</taxon>
        <taxon>Agaricomycetidae</taxon>
        <taxon>Agaricales</taxon>
        <taxon>Marasmiineae</taxon>
        <taxon>Physalacriaceae</taxon>
        <taxon>Armillaria</taxon>
    </lineage>
</organism>
<dbReference type="EMBL" id="JAUEPT010000066">
    <property type="protein sequence ID" value="KAK0435030.1"/>
    <property type="molecule type" value="Genomic_DNA"/>
</dbReference>
<dbReference type="Proteomes" id="UP001175226">
    <property type="component" value="Unassembled WGS sequence"/>
</dbReference>
<reference evidence="1" key="1">
    <citation type="submission" date="2023-06" db="EMBL/GenBank/DDBJ databases">
        <authorList>
            <consortium name="Lawrence Berkeley National Laboratory"/>
            <person name="Ahrendt S."/>
            <person name="Sahu N."/>
            <person name="Indic B."/>
            <person name="Wong-Bajracharya J."/>
            <person name="Merenyi Z."/>
            <person name="Ke H.-M."/>
            <person name="Monk M."/>
            <person name="Kocsube S."/>
            <person name="Drula E."/>
            <person name="Lipzen A."/>
            <person name="Balint B."/>
            <person name="Henrissat B."/>
            <person name="Andreopoulos B."/>
            <person name="Martin F.M."/>
            <person name="Harder C.B."/>
            <person name="Rigling D."/>
            <person name="Ford K.L."/>
            <person name="Foster G.D."/>
            <person name="Pangilinan J."/>
            <person name="Papanicolaou A."/>
            <person name="Barry K."/>
            <person name="LaButti K."/>
            <person name="Viragh M."/>
            <person name="Koriabine M."/>
            <person name="Yan M."/>
            <person name="Riley R."/>
            <person name="Champramary S."/>
            <person name="Plett K.L."/>
            <person name="Tsai I.J."/>
            <person name="Slot J."/>
            <person name="Sipos G."/>
            <person name="Plett J."/>
            <person name="Nagy L.G."/>
            <person name="Grigoriev I.V."/>
        </authorList>
    </citation>
    <scope>NUCLEOTIDE SEQUENCE</scope>
    <source>
        <strain evidence="1">FPL87.14</strain>
    </source>
</reference>
<dbReference type="AlphaFoldDB" id="A0AA39J3Y0"/>
<evidence type="ECO:0000313" key="2">
    <source>
        <dbReference type="Proteomes" id="UP001175226"/>
    </source>
</evidence>
<gene>
    <name evidence="1" type="ORF">EV421DRAFT_1837555</name>
</gene>
<proteinExistence type="predicted"/>
<keyword evidence="2" id="KW-1185">Reference proteome</keyword>
<sequence>MPEQHAHVLYTKLLLSRGHGYPLWTPEPDYSLCSAYVERGICVGDVGIIRDDGGFDFIFNAFLEADDPVHEGGVPPNFSPLRTEAPNPIRTIYFQHPRDSSVRSSNVSVKSMTLEASAEVPSIASGGAGFEFATSKDQAAVLMLPQGGTRFDRKNISSMRNYALEHAHEWYEYINSPNYLGREALNGSLCFVTGCDKTTAWGSAAMSKPSDTRQFSIKFLVGGLSEGRIALRSSWSTQEWTDTRIYPDQDIDTDDPLPVKENQGVFIRGFTISVREKSWKTKIWPGLGQRVAQLAGVSGKSGNLPVVGSRAPYSDQRHDLPPVSVPVWAGNGDTIRGSIVGNELVRMKSFGESHRPESISDYPSMSSISHRGIDNPVVIQSSSDEQDRVVLQYFPERSTEVRANVPIHNAFILTVPESDVVVTHDSVWMLPMLVADIFISGLSAPRFLMAGKPPSYVRSKRGRTKRTLYFKARVRKSTPDLKAVDAELSDYIDRFPTFNTSLVLEFAKGASYIFREIPLSKELLRIQGARSLQGSRRPQSVHQVKLVSFQFLLTTWILG</sequence>
<protein>
    <submittedName>
        <fullName evidence="1">Uncharacterized protein</fullName>
    </submittedName>
</protein>
<comment type="caution">
    <text evidence="1">The sequence shown here is derived from an EMBL/GenBank/DDBJ whole genome shotgun (WGS) entry which is preliminary data.</text>
</comment>
<name>A0AA39J3Y0_9AGAR</name>
<accession>A0AA39J3Y0</accession>